<feature type="transmembrane region" description="Helical" evidence="1">
    <location>
        <begin position="120"/>
        <end position="145"/>
    </location>
</feature>
<protein>
    <submittedName>
        <fullName evidence="2">Uncharacterized protein</fullName>
    </submittedName>
</protein>
<keyword evidence="1" id="KW-1133">Transmembrane helix</keyword>
<gene>
    <name evidence="2" type="ORF">BGE01nite_40560</name>
</gene>
<keyword evidence="1" id="KW-0472">Membrane</keyword>
<dbReference type="Proteomes" id="UP000321577">
    <property type="component" value="Unassembled WGS sequence"/>
</dbReference>
<evidence type="ECO:0000313" key="3">
    <source>
        <dbReference type="Proteomes" id="UP000321577"/>
    </source>
</evidence>
<comment type="caution">
    <text evidence="2">The sequence shown here is derived from an EMBL/GenBank/DDBJ whole genome shotgun (WGS) entry which is preliminary data.</text>
</comment>
<organism evidence="2 3">
    <name type="scientific">Brevifollis gellanilyticus</name>
    <dbReference type="NCBI Taxonomy" id="748831"/>
    <lineage>
        <taxon>Bacteria</taxon>
        <taxon>Pseudomonadati</taxon>
        <taxon>Verrucomicrobiota</taxon>
        <taxon>Verrucomicrobiia</taxon>
        <taxon>Verrucomicrobiales</taxon>
        <taxon>Verrucomicrobiaceae</taxon>
    </lineage>
</organism>
<dbReference type="OrthoDB" id="195335at2"/>
<evidence type="ECO:0000313" key="2">
    <source>
        <dbReference type="EMBL" id="GEP44765.1"/>
    </source>
</evidence>
<dbReference type="EMBL" id="BKAG01000035">
    <property type="protein sequence ID" value="GEP44765.1"/>
    <property type="molecule type" value="Genomic_DNA"/>
</dbReference>
<dbReference type="RefSeq" id="WP_146853028.1">
    <property type="nucleotide sequence ID" value="NZ_BKAG01000035.1"/>
</dbReference>
<proteinExistence type="predicted"/>
<sequence length="176" mass="18892">MLFSTVLTWLLIAVAFVVALPALWLLARGLWPERVEKQRLVAGRGLLKSFFIGLVPLIGGIFLITIISKLPKMGALAVLVGGALLAWGLIGAGGIAALVGERLWPQVEPWRQTKHGGLTLICCALLPVVGWAVLLPLLAILGWGINVRTWFVRVEKMGRAAEASRDGLLSTEMPAA</sequence>
<accession>A0A512MDF3</accession>
<keyword evidence="3" id="KW-1185">Reference proteome</keyword>
<feature type="transmembrane region" description="Helical" evidence="1">
    <location>
        <begin position="73"/>
        <end position="99"/>
    </location>
</feature>
<feature type="transmembrane region" description="Helical" evidence="1">
    <location>
        <begin position="46"/>
        <end position="67"/>
    </location>
</feature>
<reference evidence="2 3" key="1">
    <citation type="submission" date="2019-07" db="EMBL/GenBank/DDBJ databases">
        <title>Whole genome shotgun sequence of Brevifollis gellanilyticus NBRC 108608.</title>
        <authorList>
            <person name="Hosoyama A."/>
            <person name="Uohara A."/>
            <person name="Ohji S."/>
            <person name="Ichikawa N."/>
        </authorList>
    </citation>
    <scope>NUCLEOTIDE SEQUENCE [LARGE SCALE GENOMIC DNA]</scope>
    <source>
        <strain evidence="2 3">NBRC 108608</strain>
    </source>
</reference>
<keyword evidence="1" id="KW-0812">Transmembrane</keyword>
<name>A0A512MDF3_9BACT</name>
<feature type="transmembrane region" description="Helical" evidence="1">
    <location>
        <begin position="6"/>
        <end position="26"/>
    </location>
</feature>
<dbReference type="AlphaFoldDB" id="A0A512MDF3"/>
<evidence type="ECO:0000256" key="1">
    <source>
        <dbReference type="SAM" id="Phobius"/>
    </source>
</evidence>